<dbReference type="Pfam" id="PF01590">
    <property type="entry name" value="GAF"/>
    <property type="match status" value="1"/>
</dbReference>
<dbReference type="Gene3D" id="3.30.70.270">
    <property type="match status" value="1"/>
</dbReference>
<dbReference type="RefSeq" id="WP_139148610.1">
    <property type="nucleotide sequence ID" value="NZ_CP043420.1"/>
</dbReference>
<gene>
    <name evidence="2" type="ORF">FY550_04495</name>
</gene>
<dbReference type="GO" id="GO:0071111">
    <property type="term" value="F:cyclic-guanylate-specific phosphodiesterase activity"/>
    <property type="evidence" value="ECO:0007669"/>
    <property type="project" value="InterPro"/>
</dbReference>
<name>A0A5C0ZV75_9GAMM</name>
<dbReference type="Proteomes" id="UP000322553">
    <property type="component" value="Chromosome"/>
</dbReference>
<dbReference type="KEGG" id="kuy:FY550_04495"/>
<dbReference type="SMART" id="SM00065">
    <property type="entry name" value="GAF"/>
    <property type="match status" value="1"/>
</dbReference>
<dbReference type="PROSITE" id="PS50883">
    <property type="entry name" value="EAL"/>
    <property type="match status" value="1"/>
</dbReference>
<dbReference type="InterPro" id="IPR043128">
    <property type="entry name" value="Rev_trsase/Diguanyl_cyclase"/>
</dbReference>
<dbReference type="InterPro" id="IPR029016">
    <property type="entry name" value="GAF-like_dom_sf"/>
</dbReference>
<organism evidence="2 3">
    <name type="scientific">Kushneria phosphatilytica</name>
    <dbReference type="NCBI Taxonomy" id="657387"/>
    <lineage>
        <taxon>Bacteria</taxon>
        <taxon>Pseudomonadati</taxon>
        <taxon>Pseudomonadota</taxon>
        <taxon>Gammaproteobacteria</taxon>
        <taxon>Oceanospirillales</taxon>
        <taxon>Halomonadaceae</taxon>
        <taxon>Kushneria</taxon>
    </lineage>
</organism>
<dbReference type="Gene3D" id="3.20.20.450">
    <property type="entry name" value="EAL domain"/>
    <property type="match status" value="1"/>
</dbReference>
<keyword evidence="3" id="KW-1185">Reference proteome</keyword>
<dbReference type="PANTHER" id="PTHR33121">
    <property type="entry name" value="CYCLIC DI-GMP PHOSPHODIESTERASE PDEF"/>
    <property type="match status" value="1"/>
</dbReference>
<dbReference type="InterPro" id="IPR003018">
    <property type="entry name" value="GAF"/>
</dbReference>
<accession>A0A5C0ZV75</accession>
<dbReference type="CDD" id="cd01948">
    <property type="entry name" value="EAL"/>
    <property type="match status" value="1"/>
</dbReference>
<dbReference type="SMART" id="SM00052">
    <property type="entry name" value="EAL"/>
    <property type="match status" value="1"/>
</dbReference>
<sequence>MLAYNKQSNPLVTDEWQRIQALQELAILDTEPEERFDRLTQLAARVFNVPYSLVSLVDEHRLWFKSRYQIEALELCRERTSFCSEALKEEQLLVVEDTQAHELFSASPLVTGFPHVRFYAGAILRTASGYPLGTLCIMDTSPRSLTESERVILLDMAQMVESELRLTDRISQERAQAGLRANRDSLLYCLNYQGMIHTLTYALQRPREPDTSSVAYLLSLEVHDWNLLNLRYNDSIEESLILQVHERLQSVFAADRASIGRVEPERLAVLFTVEDQSALATVLDELERVLSRPFVVGQQEIEFVQRVIHFPLRTGLDESRKLLQMLHYLDTRQSYPLTGLQILDASVWLDRVHHLRSIRSRLPNAIRNNELSLHFQPKLEISPHRLAGMEALLRWDDPALGRVSPLEILEVAGRTGLCRELDMWVIRNVIRQLAQWQQAGIDLVPVAINIMPELLSHPPFTDFLCRELQLAGLDGRWIELEILEHAIVNDFEAVFANIQVLAEFGVRFAIDDFGTGYSALSYLPHLPVDVLKIDRSFVHSMLDNEKAAALIGAIVSVGRHAGLSIVAEGVETYGQYVALKELGCHAVQGYLFAHPAPAETAVQWLRGRLLPTPASLARAARSE</sequence>
<reference evidence="2 3" key="1">
    <citation type="submission" date="2019-08" db="EMBL/GenBank/DDBJ databases">
        <title>Complete genome sequence of Kushneria sp. YCWA18, a halophilic phosphate-solubilizing bacterium isolated from Daqiao saltern in China.</title>
        <authorList>
            <person name="Du G.-X."/>
            <person name="Qu L.-Y."/>
        </authorList>
    </citation>
    <scope>NUCLEOTIDE SEQUENCE [LARGE SCALE GENOMIC DNA]</scope>
    <source>
        <strain evidence="2 3">YCWA18</strain>
    </source>
</reference>
<dbReference type="PANTHER" id="PTHR33121:SF79">
    <property type="entry name" value="CYCLIC DI-GMP PHOSPHODIESTERASE PDED-RELATED"/>
    <property type="match status" value="1"/>
</dbReference>
<evidence type="ECO:0000313" key="3">
    <source>
        <dbReference type="Proteomes" id="UP000322553"/>
    </source>
</evidence>
<dbReference type="InterPro" id="IPR050706">
    <property type="entry name" value="Cyclic-di-GMP_PDE-like"/>
</dbReference>
<evidence type="ECO:0000313" key="2">
    <source>
        <dbReference type="EMBL" id="QEL10470.1"/>
    </source>
</evidence>
<dbReference type="OrthoDB" id="6597954at2"/>
<protein>
    <submittedName>
        <fullName evidence="2">GGDEF domain-containing protein</fullName>
    </submittedName>
</protein>
<dbReference type="Pfam" id="PF00563">
    <property type="entry name" value="EAL"/>
    <property type="match status" value="1"/>
</dbReference>
<dbReference type="InterPro" id="IPR035919">
    <property type="entry name" value="EAL_sf"/>
</dbReference>
<evidence type="ECO:0000259" key="1">
    <source>
        <dbReference type="PROSITE" id="PS50883"/>
    </source>
</evidence>
<dbReference type="InterPro" id="IPR001633">
    <property type="entry name" value="EAL_dom"/>
</dbReference>
<proteinExistence type="predicted"/>
<dbReference type="SUPFAM" id="SSF141868">
    <property type="entry name" value="EAL domain-like"/>
    <property type="match status" value="1"/>
</dbReference>
<dbReference type="SUPFAM" id="SSF55781">
    <property type="entry name" value="GAF domain-like"/>
    <property type="match status" value="1"/>
</dbReference>
<dbReference type="AlphaFoldDB" id="A0A5C0ZV75"/>
<dbReference type="Gene3D" id="3.30.450.40">
    <property type="match status" value="1"/>
</dbReference>
<dbReference type="EMBL" id="CP043420">
    <property type="protein sequence ID" value="QEL10470.1"/>
    <property type="molecule type" value="Genomic_DNA"/>
</dbReference>
<feature type="domain" description="EAL" evidence="1">
    <location>
        <begin position="355"/>
        <end position="609"/>
    </location>
</feature>